<organism evidence="2 3">
    <name type="scientific">Trapa natans</name>
    <name type="common">Water chestnut</name>
    <dbReference type="NCBI Taxonomy" id="22666"/>
    <lineage>
        <taxon>Eukaryota</taxon>
        <taxon>Viridiplantae</taxon>
        <taxon>Streptophyta</taxon>
        <taxon>Embryophyta</taxon>
        <taxon>Tracheophyta</taxon>
        <taxon>Spermatophyta</taxon>
        <taxon>Magnoliopsida</taxon>
        <taxon>eudicotyledons</taxon>
        <taxon>Gunneridae</taxon>
        <taxon>Pentapetalae</taxon>
        <taxon>rosids</taxon>
        <taxon>malvids</taxon>
        <taxon>Myrtales</taxon>
        <taxon>Lythraceae</taxon>
        <taxon>Trapa</taxon>
    </lineage>
</organism>
<dbReference type="EMBL" id="JAXQNO010000018">
    <property type="protein sequence ID" value="KAK4776484.1"/>
    <property type="molecule type" value="Genomic_DNA"/>
</dbReference>
<gene>
    <name evidence="2" type="ORF">SAY86_005172</name>
</gene>
<accession>A0AAN7L2D1</accession>
<protein>
    <submittedName>
        <fullName evidence="2">Uncharacterized protein</fullName>
    </submittedName>
</protein>
<proteinExistence type="predicted"/>
<evidence type="ECO:0000256" key="1">
    <source>
        <dbReference type="SAM" id="MobiDB-lite"/>
    </source>
</evidence>
<feature type="compositionally biased region" description="Polar residues" evidence="1">
    <location>
        <begin position="14"/>
        <end position="24"/>
    </location>
</feature>
<comment type="caution">
    <text evidence="2">The sequence shown here is derived from an EMBL/GenBank/DDBJ whole genome shotgun (WGS) entry which is preliminary data.</text>
</comment>
<evidence type="ECO:0000313" key="3">
    <source>
        <dbReference type="Proteomes" id="UP001346149"/>
    </source>
</evidence>
<evidence type="ECO:0000313" key="2">
    <source>
        <dbReference type="EMBL" id="KAK4776484.1"/>
    </source>
</evidence>
<feature type="region of interest" description="Disordered" evidence="1">
    <location>
        <begin position="1"/>
        <end position="25"/>
    </location>
</feature>
<dbReference type="Proteomes" id="UP001346149">
    <property type="component" value="Unassembled WGS sequence"/>
</dbReference>
<dbReference type="AlphaFoldDB" id="A0AAN7L2D1"/>
<feature type="compositionally biased region" description="Basic and acidic residues" evidence="1">
    <location>
        <begin position="1"/>
        <end position="13"/>
    </location>
</feature>
<sequence length="49" mass="5516">MRLEKQKKMENEGSKASSSAVNDDTSPRALQLSIGLFQVTRIHLLLFQV</sequence>
<keyword evidence="3" id="KW-1185">Reference proteome</keyword>
<reference evidence="2 3" key="1">
    <citation type="journal article" date="2023" name="Hortic Res">
        <title>Pangenome of water caltrop reveals structural variations and asymmetric subgenome divergence after allopolyploidization.</title>
        <authorList>
            <person name="Zhang X."/>
            <person name="Chen Y."/>
            <person name="Wang L."/>
            <person name="Yuan Y."/>
            <person name="Fang M."/>
            <person name="Shi L."/>
            <person name="Lu R."/>
            <person name="Comes H.P."/>
            <person name="Ma Y."/>
            <person name="Chen Y."/>
            <person name="Huang G."/>
            <person name="Zhou Y."/>
            <person name="Zheng Z."/>
            <person name="Qiu Y."/>
        </authorList>
    </citation>
    <scope>NUCLEOTIDE SEQUENCE [LARGE SCALE GENOMIC DNA]</scope>
    <source>
        <strain evidence="2">F231</strain>
    </source>
</reference>
<name>A0AAN7L2D1_TRANT</name>